<evidence type="ECO:0000313" key="7">
    <source>
        <dbReference type="EMBL" id="KDP21086.1"/>
    </source>
</evidence>
<feature type="signal peptide" evidence="5">
    <location>
        <begin position="1"/>
        <end position="22"/>
    </location>
</feature>
<dbReference type="PANTHER" id="PTHR12411">
    <property type="entry name" value="CYSTEINE PROTEASE FAMILY C1-RELATED"/>
    <property type="match status" value="1"/>
</dbReference>
<dbReference type="EMBL" id="KK915662">
    <property type="protein sequence ID" value="KDP21086.1"/>
    <property type="molecule type" value="Genomic_DNA"/>
</dbReference>
<evidence type="ECO:0000313" key="8">
    <source>
        <dbReference type="Proteomes" id="UP000027138"/>
    </source>
</evidence>
<keyword evidence="5" id="KW-0732">Signal</keyword>
<reference evidence="7 8" key="1">
    <citation type="journal article" date="2014" name="PLoS ONE">
        <title>Global Analysis of Gene Expression Profiles in Physic Nut (Jatropha curcas L.) Seedlings Exposed to Salt Stress.</title>
        <authorList>
            <person name="Zhang L."/>
            <person name="Zhang C."/>
            <person name="Wu P."/>
            <person name="Chen Y."/>
            <person name="Li M."/>
            <person name="Jiang H."/>
            <person name="Wu G."/>
        </authorList>
    </citation>
    <scope>NUCLEOTIDE SEQUENCE [LARGE SCALE GENOMIC DNA]</scope>
    <source>
        <strain evidence="8">cv. GZQX0401</strain>
        <tissue evidence="7">Young leaves</tissue>
    </source>
</reference>
<dbReference type="Gene3D" id="3.90.70.10">
    <property type="entry name" value="Cysteine proteinases"/>
    <property type="match status" value="1"/>
</dbReference>
<dbReference type="InterPro" id="IPR038765">
    <property type="entry name" value="Papain-like_cys_pep_sf"/>
</dbReference>
<feature type="domain" description="Cathepsin propeptide inhibitor" evidence="6">
    <location>
        <begin position="39"/>
        <end position="96"/>
    </location>
</feature>
<comment type="similarity">
    <text evidence="1">Belongs to the peptidase C1 family.</text>
</comment>
<evidence type="ECO:0000256" key="4">
    <source>
        <dbReference type="ARBA" id="ARBA00022807"/>
    </source>
</evidence>
<keyword evidence="3" id="KW-0378">Hydrolase</keyword>
<gene>
    <name evidence="7" type="ORF">JCGZ_21557</name>
</gene>
<evidence type="ECO:0000256" key="3">
    <source>
        <dbReference type="ARBA" id="ARBA00022801"/>
    </source>
</evidence>
<dbReference type="GO" id="GO:0008234">
    <property type="term" value="F:cysteine-type peptidase activity"/>
    <property type="evidence" value="ECO:0007669"/>
    <property type="project" value="UniProtKB-KW"/>
</dbReference>
<feature type="chain" id="PRO_5018715606" description="Cathepsin propeptide inhibitor domain-containing protein" evidence="5">
    <location>
        <begin position="23"/>
        <end position="151"/>
    </location>
</feature>
<proteinExistence type="inferred from homology"/>
<evidence type="ECO:0000256" key="1">
    <source>
        <dbReference type="ARBA" id="ARBA00008455"/>
    </source>
</evidence>
<dbReference type="SMART" id="SM00848">
    <property type="entry name" value="Inhibitor_I29"/>
    <property type="match status" value="1"/>
</dbReference>
<dbReference type="InterPro" id="IPR013128">
    <property type="entry name" value="Peptidase_C1A"/>
</dbReference>
<keyword evidence="8" id="KW-1185">Reference proteome</keyword>
<keyword evidence="2" id="KW-0645">Protease</keyword>
<keyword evidence="4" id="KW-0788">Thiol protease</keyword>
<dbReference type="Pfam" id="PF08246">
    <property type="entry name" value="Inhibitor_I29"/>
    <property type="match status" value="1"/>
</dbReference>
<dbReference type="InterPro" id="IPR013201">
    <property type="entry name" value="Prot_inhib_I29"/>
</dbReference>
<name>A0A067JBA3_JATCU</name>
<dbReference type="Pfam" id="PF00112">
    <property type="entry name" value="Peptidase_C1"/>
    <property type="match status" value="1"/>
</dbReference>
<dbReference type="InterPro" id="IPR000668">
    <property type="entry name" value="Peptidase_C1A_C"/>
</dbReference>
<organism evidence="7 8">
    <name type="scientific">Jatropha curcas</name>
    <name type="common">Barbados nut</name>
    <dbReference type="NCBI Taxonomy" id="180498"/>
    <lineage>
        <taxon>Eukaryota</taxon>
        <taxon>Viridiplantae</taxon>
        <taxon>Streptophyta</taxon>
        <taxon>Embryophyta</taxon>
        <taxon>Tracheophyta</taxon>
        <taxon>Spermatophyta</taxon>
        <taxon>Magnoliopsida</taxon>
        <taxon>eudicotyledons</taxon>
        <taxon>Gunneridae</taxon>
        <taxon>Pentapetalae</taxon>
        <taxon>rosids</taxon>
        <taxon>fabids</taxon>
        <taxon>Malpighiales</taxon>
        <taxon>Euphorbiaceae</taxon>
        <taxon>Crotonoideae</taxon>
        <taxon>Jatropheae</taxon>
        <taxon>Jatropha</taxon>
    </lineage>
</organism>
<dbReference type="Proteomes" id="UP000027138">
    <property type="component" value="Unassembled WGS sequence"/>
</dbReference>
<dbReference type="OrthoDB" id="615630at2759"/>
<dbReference type="GO" id="GO:0006508">
    <property type="term" value="P:proteolysis"/>
    <property type="evidence" value="ECO:0007669"/>
    <property type="project" value="UniProtKB-KW"/>
</dbReference>
<dbReference type="SUPFAM" id="SSF54001">
    <property type="entry name" value="Cysteine proteinases"/>
    <property type="match status" value="1"/>
</dbReference>
<evidence type="ECO:0000259" key="6">
    <source>
        <dbReference type="SMART" id="SM00848"/>
    </source>
</evidence>
<evidence type="ECO:0000256" key="5">
    <source>
        <dbReference type="SAM" id="SignalP"/>
    </source>
</evidence>
<dbReference type="Gene3D" id="1.10.287.2250">
    <property type="match status" value="1"/>
</dbReference>
<sequence>MTKKQSKSIFLVFVLNILTIWATHTVCRPLNEEYMLKRHEEWRAQHGRVYKDTAEKQKKYLVFKDNLERIESFNNGVDRGYKLGLNKFADLTDEEFRAMHLGYKSLPSKLMATSKSRSFRYRNVTSVPTTIDWRKAGAVTLVKDQGSCGKC</sequence>
<evidence type="ECO:0000256" key="2">
    <source>
        <dbReference type="ARBA" id="ARBA00022670"/>
    </source>
</evidence>
<dbReference type="AlphaFoldDB" id="A0A067JBA3"/>
<dbReference type="STRING" id="180498.A0A067JBA3"/>
<accession>A0A067JBA3</accession>
<protein>
    <recommendedName>
        <fullName evidence="6">Cathepsin propeptide inhibitor domain-containing protein</fullName>
    </recommendedName>
</protein>